<dbReference type="GO" id="GO:0016614">
    <property type="term" value="F:oxidoreductase activity, acting on CH-OH group of donors"/>
    <property type="evidence" value="ECO:0007669"/>
    <property type="project" value="InterPro"/>
</dbReference>
<keyword evidence="4 5" id="KW-0274">FAD</keyword>
<comment type="similarity">
    <text evidence="2 6">Belongs to the GMC oxidoreductase family.</text>
</comment>
<evidence type="ECO:0000256" key="4">
    <source>
        <dbReference type="ARBA" id="ARBA00022827"/>
    </source>
</evidence>
<dbReference type="PROSITE" id="PS00624">
    <property type="entry name" value="GMC_OXRED_2"/>
    <property type="match status" value="1"/>
</dbReference>
<evidence type="ECO:0000256" key="3">
    <source>
        <dbReference type="ARBA" id="ARBA00022630"/>
    </source>
</evidence>
<comment type="cofactor">
    <cofactor evidence="1 5">
        <name>FAD</name>
        <dbReference type="ChEBI" id="CHEBI:57692"/>
    </cofactor>
</comment>
<dbReference type="SUPFAM" id="SSF54373">
    <property type="entry name" value="FAD-linked reductases, C-terminal domain"/>
    <property type="match status" value="1"/>
</dbReference>
<dbReference type="GO" id="GO:0050660">
    <property type="term" value="F:flavin adenine dinucleotide binding"/>
    <property type="evidence" value="ECO:0007669"/>
    <property type="project" value="InterPro"/>
</dbReference>
<dbReference type="PANTHER" id="PTHR11552:SF147">
    <property type="entry name" value="CHOLINE DEHYDROGENASE, MITOCHONDRIAL"/>
    <property type="match status" value="1"/>
</dbReference>
<dbReference type="InterPro" id="IPR036188">
    <property type="entry name" value="FAD/NAD-bd_sf"/>
</dbReference>
<dbReference type="PROSITE" id="PS00623">
    <property type="entry name" value="GMC_OXRED_1"/>
    <property type="match status" value="1"/>
</dbReference>
<feature type="domain" description="Glucose-methanol-choline oxidoreductase N-terminal" evidence="7">
    <location>
        <begin position="83"/>
        <end position="106"/>
    </location>
</feature>
<keyword evidence="3 6" id="KW-0285">Flavoprotein</keyword>
<dbReference type="EMBL" id="VYDA01000364">
    <property type="protein sequence ID" value="MYH62077.1"/>
    <property type="molecule type" value="Genomic_DNA"/>
</dbReference>
<evidence type="ECO:0000259" key="7">
    <source>
        <dbReference type="PROSITE" id="PS00623"/>
    </source>
</evidence>
<sequence>MIYDTLIVGSGSAGNILAARLTEDPTRQLLLLEAGPDYPTRESLPADIRLGYSTPSGIIAQSHDWGYTGLASQMRDDMPVPRGRVVGGSSAVNAQIFLRGIPEDFAAWAEMGNDRWSFEQVLPYYCKLENDYDFGSAEHHGCDGPIGVRRYPEEEWGPDQRAWAEACRQAGFPECPDANLPGSTGIGPFPLNNIAGVRQSTAVTYLAQARSRPNLHVLADCTTRRILLERGRAVGVEVERDGQVEDFRAEEIVLCAGAIGTPQIMMLSGIGPAPHLQEVGVNVNHHLPGVGGNLRDHPTVNLHWELLFQPSGLFHWHQAGLRYTADGSVVTNDMIVYIAAVPETWGDSGSFLFARPTVNLAIGAGELRLRSNSIGDQPLLNYRYYEERFDRERQREAIRLCTELIEEHPAFRGIRGSVLDGPEDALHDDAALDRWILANADTGHHTSSTCKMGLPSDPLAVADQSGRVLGIEGLRIVDASLMPDSVRANINATVMMMAEKIAAEMAGEK</sequence>
<feature type="domain" description="Glucose-methanol-choline oxidoreductase N-terminal" evidence="8">
    <location>
        <begin position="257"/>
        <end position="271"/>
    </location>
</feature>
<evidence type="ECO:0000256" key="1">
    <source>
        <dbReference type="ARBA" id="ARBA00001974"/>
    </source>
</evidence>
<dbReference type="PANTHER" id="PTHR11552">
    <property type="entry name" value="GLUCOSE-METHANOL-CHOLINE GMC OXIDOREDUCTASE"/>
    <property type="match status" value="1"/>
</dbReference>
<dbReference type="Pfam" id="PF00732">
    <property type="entry name" value="GMC_oxred_N"/>
    <property type="match status" value="1"/>
</dbReference>
<dbReference type="Gene3D" id="3.30.410.40">
    <property type="match status" value="1"/>
</dbReference>
<protein>
    <submittedName>
        <fullName evidence="9">Mycofactocin system GMC family oxidoreductase MftG</fullName>
    </submittedName>
</protein>
<dbReference type="SUPFAM" id="SSF51905">
    <property type="entry name" value="FAD/NAD(P)-binding domain"/>
    <property type="match status" value="1"/>
</dbReference>
<gene>
    <name evidence="9" type="ORF">F4148_10040</name>
</gene>
<reference evidence="9" key="1">
    <citation type="submission" date="2019-09" db="EMBL/GenBank/DDBJ databases">
        <title>Characterisation of the sponge microbiome using genome-centric metagenomics.</title>
        <authorList>
            <person name="Engelberts J.P."/>
            <person name="Robbins S.J."/>
            <person name="De Goeij J.M."/>
            <person name="Aranda M."/>
            <person name="Bell S.C."/>
            <person name="Webster N.S."/>
        </authorList>
    </citation>
    <scope>NUCLEOTIDE SEQUENCE</scope>
    <source>
        <strain evidence="9">SB0675_bin_29</strain>
    </source>
</reference>
<evidence type="ECO:0000256" key="5">
    <source>
        <dbReference type="PIRSR" id="PIRSR000137-2"/>
    </source>
</evidence>
<dbReference type="Gene3D" id="3.50.50.60">
    <property type="entry name" value="FAD/NAD(P)-binding domain"/>
    <property type="match status" value="1"/>
</dbReference>
<evidence type="ECO:0000256" key="6">
    <source>
        <dbReference type="RuleBase" id="RU003968"/>
    </source>
</evidence>
<dbReference type="InterPro" id="IPR007867">
    <property type="entry name" value="GMC_OxRtase_C"/>
</dbReference>
<feature type="binding site" evidence="5">
    <location>
        <position position="85"/>
    </location>
    <ligand>
        <name>FAD</name>
        <dbReference type="ChEBI" id="CHEBI:57692"/>
    </ligand>
</feature>
<comment type="caution">
    <text evidence="9">The sequence shown here is derived from an EMBL/GenBank/DDBJ whole genome shotgun (WGS) entry which is preliminary data.</text>
</comment>
<dbReference type="Pfam" id="PF05199">
    <property type="entry name" value="GMC_oxred_C"/>
    <property type="match status" value="1"/>
</dbReference>
<evidence type="ECO:0000256" key="2">
    <source>
        <dbReference type="ARBA" id="ARBA00010790"/>
    </source>
</evidence>
<dbReference type="InterPro" id="IPR012132">
    <property type="entry name" value="GMC_OxRdtase"/>
</dbReference>
<dbReference type="AlphaFoldDB" id="A0A6B1G126"/>
<evidence type="ECO:0000259" key="8">
    <source>
        <dbReference type="PROSITE" id="PS00624"/>
    </source>
</evidence>
<organism evidence="9">
    <name type="scientific">Caldilineaceae bacterium SB0675_bin_29</name>
    <dbReference type="NCBI Taxonomy" id="2605266"/>
    <lineage>
        <taxon>Bacteria</taxon>
        <taxon>Bacillati</taxon>
        <taxon>Chloroflexota</taxon>
        <taxon>Caldilineae</taxon>
        <taxon>Caldilineales</taxon>
        <taxon>Caldilineaceae</taxon>
    </lineage>
</organism>
<dbReference type="InterPro" id="IPR000172">
    <property type="entry name" value="GMC_OxRdtase_N"/>
</dbReference>
<proteinExistence type="inferred from homology"/>
<dbReference type="PIRSF" id="PIRSF000137">
    <property type="entry name" value="Alcohol_oxidase"/>
    <property type="match status" value="1"/>
</dbReference>
<evidence type="ECO:0000313" key="9">
    <source>
        <dbReference type="EMBL" id="MYH62077.1"/>
    </source>
</evidence>
<name>A0A6B1G126_9CHLR</name>
<accession>A0A6B1G126</accession>